<keyword evidence="1" id="KW-0812">Transmembrane</keyword>
<feature type="transmembrane region" description="Helical" evidence="1">
    <location>
        <begin position="6"/>
        <end position="25"/>
    </location>
</feature>
<dbReference type="Proteomes" id="UP000580910">
    <property type="component" value="Unassembled WGS sequence"/>
</dbReference>
<proteinExistence type="predicted"/>
<reference evidence="2 3" key="1">
    <citation type="submission" date="2020-07" db="EMBL/GenBank/DDBJ databases">
        <title>Sequencing the genomes of 1000 actinobacteria strains.</title>
        <authorList>
            <person name="Klenk H.-P."/>
        </authorList>
    </citation>
    <scope>NUCLEOTIDE SEQUENCE [LARGE SCALE GENOMIC DNA]</scope>
    <source>
        <strain evidence="2 3">DSM 21349</strain>
    </source>
</reference>
<protein>
    <recommendedName>
        <fullName evidence="4">DUF3352 domain-containing protein</fullName>
    </recommendedName>
</protein>
<comment type="caution">
    <text evidence="2">The sequence shown here is derived from an EMBL/GenBank/DDBJ whole genome shotgun (WGS) entry which is preliminary data.</text>
</comment>
<keyword evidence="1" id="KW-0472">Membrane</keyword>
<dbReference type="AlphaFoldDB" id="A0A7W3IW68"/>
<organism evidence="2 3">
    <name type="scientific">Nocardioides ginsengisegetis</name>
    <dbReference type="NCBI Taxonomy" id="661491"/>
    <lineage>
        <taxon>Bacteria</taxon>
        <taxon>Bacillati</taxon>
        <taxon>Actinomycetota</taxon>
        <taxon>Actinomycetes</taxon>
        <taxon>Propionibacteriales</taxon>
        <taxon>Nocardioidaceae</taxon>
        <taxon>Nocardioides</taxon>
    </lineage>
</organism>
<evidence type="ECO:0008006" key="4">
    <source>
        <dbReference type="Google" id="ProtNLM"/>
    </source>
</evidence>
<sequence>MPQRTVLAGVGVLVLALVAGGFLWWRASSGTDFERAVHMAPPDAERLSWTDWAAVRTELGASLSADSSVHDMDAFLNKAYERDLSPSSALLESADVLQQQFGFSPASVQWELFSQSKQGAVVMLRMPDSTDFASLETHLTGLGFTRPSDDKGVWLGGGSLLPSIAAGLTPELQYVALDEDDHLVLTSDTADYLHTAIGHLDDGGPDGLADVTDASGEPLAASVYTGDYTCSALAMSQADPSDQQEAESLVTQAGKVNPISAFAMSVQPSGHVLVVMGFESDDQARTNADSRAALASGPAPGQGGDFADRFKLGKVAADGSLVTMDLTPVEGAYVLSDLSSGPLLFATC</sequence>
<keyword evidence="1" id="KW-1133">Transmembrane helix</keyword>
<dbReference type="RefSeq" id="WP_182535815.1">
    <property type="nucleotide sequence ID" value="NZ_JACGXA010000001.1"/>
</dbReference>
<name>A0A7W3IW68_9ACTN</name>
<dbReference type="EMBL" id="JACGXA010000001">
    <property type="protein sequence ID" value="MBA8801787.1"/>
    <property type="molecule type" value="Genomic_DNA"/>
</dbReference>
<accession>A0A7W3IW68</accession>
<gene>
    <name evidence="2" type="ORF">FB382_000078</name>
</gene>
<evidence type="ECO:0000256" key="1">
    <source>
        <dbReference type="SAM" id="Phobius"/>
    </source>
</evidence>
<evidence type="ECO:0000313" key="2">
    <source>
        <dbReference type="EMBL" id="MBA8801787.1"/>
    </source>
</evidence>
<keyword evidence="3" id="KW-1185">Reference proteome</keyword>
<evidence type="ECO:0000313" key="3">
    <source>
        <dbReference type="Proteomes" id="UP000580910"/>
    </source>
</evidence>